<keyword evidence="5" id="KW-1185">Reference proteome</keyword>
<evidence type="ECO:0000259" key="3">
    <source>
        <dbReference type="PROSITE" id="PS50110"/>
    </source>
</evidence>
<dbReference type="OrthoDB" id="8909676at2"/>
<feature type="modified residue" description="4-aspartylphosphate" evidence="2">
    <location>
        <position position="56"/>
    </location>
</feature>
<evidence type="ECO:0000256" key="1">
    <source>
        <dbReference type="ARBA" id="ARBA00022553"/>
    </source>
</evidence>
<dbReference type="InterPro" id="IPR050595">
    <property type="entry name" value="Bact_response_regulator"/>
</dbReference>
<dbReference type="SMART" id="SM00448">
    <property type="entry name" value="REC"/>
    <property type="match status" value="1"/>
</dbReference>
<reference evidence="4 5" key="1">
    <citation type="journal article" date="2015" name="Stand. Genomic Sci.">
        <title>Genomic Encyclopedia of Bacterial and Archaeal Type Strains, Phase III: the genomes of soil and plant-associated and newly described type strains.</title>
        <authorList>
            <person name="Whitman W.B."/>
            <person name="Woyke T."/>
            <person name="Klenk H.P."/>
            <person name="Zhou Y."/>
            <person name="Lilburn T.G."/>
            <person name="Beck B.J."/>
            <person name="De Vos P."/>
            <person name="Vandamme P."/>
            <person name="Eisen J.A."/>
            <person name="Garrity G."/>
            <person name="Hugenholtz P."/>
            <person name="Kyrpides N.C."/>
        </authorList>
    </citation>
    <scope>NUCLEOTIDE SEQUENCE [LARGE SCALE GENOMIC DNA]</scope>
    <source>
        <strain evidence="4 5">CGMCC 1.10822</strain>
    </source>
</reference>
<accession>A0A562RAV9</accession>
<dbReference type="Pfam" id="PF00072">
    <property type="entry name" value="Response_reg"/>
    <property type="match status" value="1"/>
</dbReference>
<evidence type="ECO:0000313" key="4">
    <source>
        <dbReference type="EMBL" id="TWI66207.1"/>
    </source>
</evidence>
<comment type="caution">
    <text evidence="4">The sequence shown here is derived from an EMBL/GenBank/DDBJ whole genome shotgun (WGS) entry which is preliminary data.</text>
</comment>
<keyword evidence="1 2" id="KW-0597">Phosphoprotein</keyword>
<dbReference type="PROSITE" id="PS50110">
    <property type="entry name" value="RESPONSE_REGULATORY"/>
    <property type="match status" value="1"/>
</dbReference>
<dbReference type="EMBL" id="VLLB01000003">
    <property type="protein sequence ID" value="TWI66207.1"/>
    <property type="molecule type" value="Genomic_DNA"/>
</dbReference>
<name>A0A562RAV9_9BURK</name>
<dbReference type="RefSeq" id="WP_145648852.1">
    <property type="nucleotide sequence ID" value="NZ_VLLB01000003.1"/>
</dbReference>
<dbReference type="InterPro" id="IPR011006">
    <property type="entry name" value="CheY-like_superfamily"/>
</dbReference>
<proteinExistence type="predicted"/>
<dbReference type="GO" id="GO:0000160">
    <property type="term" value="P:phosphorelay signal transduction system"/>
    <property type="evidence" value="ECO:0007669"/>
    <property type="project" value="InterPro"/>
</dbReference>
<evidence type="ECO:0000313" key="5">
    <source>
        <dbReference type="Proteomes" id="UP000318431"/>
    </source>
</evidence>
<organism evidence="4 5">
    <name type="scientific">Pseudoduganella lurida</name>
    <dbReference type="NCBI Taxonomy" id="1036180"/>
    <lineage>
        <taxon>Bacteria</taxon>
        <taxon>Pseudomonadati</taxon>
        <taxon>Pseudomonadota</taxon>
        <taxon>Betaproteobacteria</taxon>
        <taxon>Burkholderiales</taxon>
        <taxon>Oxalobacteraceae</taxon>
        <taxon>Telluria group</taxon>
        <taxon>Pseudoduganella</taxon>
    </lineage>
</organism>
<dbReference type="AlphaFoldDB" id="A0A562RAV9"/>
<evidence type="ECO:0000256" key="2">
    <source>
        <dbReference type="PROSITE-ProRule" id="PRU00169"/>
    </source>
</evidence>
<dbReference type="SUPFAM" id="SSF52172">
    <property type="entry name" value="CheY-like"/>
    <property type="match status" value="1"/>
</dbReference>
<dbReference type="PANTHER" id="PTHR44591">
    <property type="entry name" value="STRESS RESPONSE REGULATOR PROTEIN 1"/>
    <property type="match status" value="1"/>
</dbReference>
<sequence length="129" mass="13504">MNAPLHILLLDDDPFMLDLLQDMLHSLGDFHVQAATAARDALAVLPGFRPGLLICDLSLPEMDGIEFLRAVASQGYAGDVILLSGMDSGVLRAAQLLATAQGLRIVGACGKPLARSELAGLLARVQGTA</sequence>
<gene>
    <name evidence="4" type="ORF">IP91_02019</name>
</gene>
<dbReference type="InterPro" id="IPR001789">
    <property type="entry name" value="Sig_transdc_resp-reg_receiver"/>
</dbReference>
<dbReference type="Proteomes" id="UP000318431">
    <property type="component" value="Unassembled WGS sequence"/>
</dbReference>
<dbReference type="Gene3D" id="3.40.50.2300">
    <property type="match status" value="1"/>
</dbReference>
<feature type="domain" description="Response regulatory" evidence="3">
    <location>
        <begin position="6"/>
        <end position="126"/>
    </location>
</feature>
<dbReference type="PANTHER" id="PTHR44591:SF3">
    <property type="entry name" value="RESPONSE REGULATORY DOMAIN-CONTAINING PROTEIN"/>
    <property type="match status" value="1"/>
</dbReference>
<protein>
    <submittedName>
        <fullName evidence="4">Response regulator receiver domain-containing protein</fullName>
    </submittedName>
</protein>